<proteinExistence type="predicted"/>
<reference evidence="1 2" key="1">
    <citation type="journal article" date="2022" name="Hortic Res">
        <title>A haplotype resolved chromosomal level avocado genome allows analysis of novel avocado genes.</title>
        <authorList>
            <person name="Nath O."/>
            <person name="Fletcher S.J."/>
            <person name="Hayward A."/>
            <person name="Shaw L.M."/>
            <person name="Masouleh A.K."/>
            <person name="Furtado A."/>
            <person name="Henry R.J."/>
            <person name="Mitter N."/>
        </authorList>
    </citation>
    <scope>NUCLEOTIDE SEQUENCE [LARGE SCALE GENOMIC DNA]</scope>
    <source>
        <strain evidence="2">cv. Hass</strain>
    </source>
</reference>
<evidence type="ECO:0000313" key="2">
    <source>
        <dbReference type="Proteomes" id="UP001234297"/>
    </source>
</evidence>
<organism evidence="1 2">
    <name type="scientific">Persea americana</name>
    <name type="common">Avocado</name>
    <dbReference type="NCBI Taxonomy" id="3435"/>
    <lineage>
        <taxon>Eukaryota</taxon>
        <taxon>Viridiplantae</taxon>
        <taxon>Streptophyta</taxon>
        <taxon>Embryophyta</taxon>
        <taxon>Tracheophyta</taxon>
        <taxon>Spermatophyta</taxon>
        <taxon>Magnoliopsida</taxon>
        <taxon>Magnoliidae</taxon>
        <taxon>Laurales</taxon>
        <taxon>Lauraceae</taxon>
        <taxon>Persea</taxon>
    </lineage>
</organism>
<keyword evidence="2" id="KW-1185">Reference proteome</keyword>
<name>A0ACC2LJB0_PERAE</name>
<accession>A0ACC2LJB0</accession>
<dbReference type="EMBL" id="CM056816">
    <property type="protein sequence ID" value="KAJ8633430.1"/>
    <property type="molecule type" value="Genomic_DNA"/>
</dbReference>
<gene>
    <name evidence="1" type="ORF">MRB53_026766</name>
</gene>
<evidence type="ECO:0000313" key="1">
    <source>
        <dbReference type="EMBL" id="KAJ8633430.1"/>
    </source>
</evidence>
<dbReference type="Proteomes" id="UP001234297">
    <property type="component" value="Chromosome 8"/>
</dbReference>
<protein>
    <submittedName>
        <fullName evidence="1">Uncharacterized protein</fullName>
    </submittedName>
</protein>
<comment type="caution">
    <text evidence="1">The sequence shown here is derived from an EMBL/GenBank/DDBJ whole genome shotgun (WGS) entry which is preliminary data.</text>
</comment>
<sequence>MDTIRQIVKVKVMQMWRSMTMGTHLRGDDSDESDSSKPQVPPGFFTLYVGDEQRRFVILTRILNLPVFMSLLERAEEEFGLQMSGGLVQWCCRARWGSLRGWEEFLPGFHYVERMKGLDLDEVLRRFSDVDLDSCMEGKSSSCQTCKAHGSAVQAEISHTSDQDYAFPVQKEEQWHLRSHCYSMLQTSASDNQKQQY</sequence>